<feature type="chain" id="PRO_5007136563" evidence="1">
    <location>
        <begin position="25"/>
        <end position="92"/>
    </location>
</feature>
<keyword evidence="1" id="KW-0732">Signal</keyword>
<comment type="caution">
    <text evidence="2">The sequence shown here is derived from an EMBL/GenBank/DDBJ whole genome shotgun (WGS) entry which is preliminary data.</text>
</comment>
<gene>
    <name evidence="2" type="ORF">AS026_02015</name>
</gene>
<sequence length="92" mass="10591">MRKTLMNCTVAAMALCSFVAPAMADSVSIMRERSYDDEYDRVRPGITINEHGIRVGAVRDRDRYYRDGCYTKTVRTMTDDGDEVTKTVRRCR</sequence>
<feature type="signal peptide" evidence="1">
    <location>
        <begin position="1"/>
        <end position="24"/>
    </location>
</feature>
<evidence type="ECO:0000256" key="1">
    <source>
        <dbReference type="SAM" id="SignalP"/>
    </source>
</evidence>
<evidence type="ECO:0000313" key="3">
    <source>
        <dbReference type="Proteomes" id="UP000068164"/>
    </source>
</evidence>
<proteinExistence type="predicted"/>
<keyword evidence="3" id="KW-1185">Reference proteome</keyword>
<accession>A0A109J9R2</accession>
<dbReference type="AlphaFoldDB" id="A0A109J9R2"/>
<dbReference type="Proteomes" id="UP000068164">
    <property type="component" value="Unassembled WGS sequence"/>
</dbReference>
<protein>
    <submittedName>
        <fullName evidence="2">Uncharacterized protein</fullName>
    </submittedName>
</protein>
<name>A0A109J9R2_9HYPH</name>
<evidence type="ECO:0000313" key="2">
    <source>
        <dbReference type="EMBL" id="KWV44908.1"/>
    </source>
</evidence>
<dbReference type="OrthoDB" id="8380842at2"/>
<dbReference type="RefSeq" id="WP_062373424.1">
    <property type="nucleotide sequence ID" value="NZ_LNCD01000120.1"/>
</dbReference>
<reference evidence="2 3" key="1">
    <citation type="submission" date="2015-11" db="EMBL/GenBank/DDBJ databases">
        <title>Draft Genome Sequence of the Strain BR 10423 (Rhizobium sp.) isolated from nodules of Mimosa pudica.</title>
        <authorList>
            <person name="Barauna A.C."/>
            <person name="Zilli J.E."/>
            <person name="Simoes-Araujo J.L."/>
            <person name="Reis V.M."/>
            <person name="James E.K."/>
            <person name="Reis F.B.Jr."/>
            <person name="Rouws L.F."/>
            <person name="Passos S.R."/>
            <person name="Gois S.R."/>
        </authorList>
    </citation>
    <scope>NUCLEOTIDE SEQUENCE [LARGE SCALE GENOMIC DNA]</scope>
    <source>
        <strain evidence="2 3">BR10423</strain>
    </source>
</reference>
<dbReference type="EMBL" id="LNCD01000120">
    <property type="protein sequence ID" value="KWV44908.1"/>
    <property type="molecule type" value="Genomic_DNA"/>
</dbReference>
<organism evidence="2 3">
    <name type="scientific">Rhizobium altiplani</name>
    <dbReference type="NCBI Taxonomy" id="1864509"/>
    <lineage>
        <taxon>Bacteria</taxon>
        <taxon>Pseudomonadati</taxon>
        <taxon>Pseudomonadota</taxon>
        <taxon>Alphaproteobacteria</taxon>
        <taxon>Hyphomicrobiales</taxon>
        <taxon>Rhizobiaceae</taxon>
        <taxon>Rhizobium/Agrobacterium group</taxon>
        <taxon>Rhizobium</taxon>
    </lineage>
</organism>